<dbReference type="EMBL" id="KI914006">
    <property type="protein sequence ID" value="ETV91898.1"/>
    <property type="molecule type" value="Genomic_DNA"/>
</dbReference>
<keyword evidence="3 6" id="KW-1133">Transmembrane helix</keyword>
<feature type="domain" description="Mechanosensitive ion channel MscS" evidence="7">
    <location>
        <begin position="174"/>
        <end position="241"/>
    </location>
</feature>
<name>A0A024TCZ4_9STRA</name>
<dbReference type="SUPFAM" id="SSF50182">
    <property type="entry name" value="Sm-like ribonucleoproteins"/>
    <property type="match status" value="1"/>
</dbReference>
<feature type="transmembrane region" description="Helical" evidence="6">
    <location>
        <begin position="156"/>
        <end position="176"/>
    </location>
</feature>
<dbReference type="STRING" id="157072.A0A024TCZ4"/>
<feature type="region of interest" description="Disordered" evidence="5">
    <location>
        <begin position="291"/>
        <end position="315"/>
    </location>
</feature>
<accession>A0A024TCZ4</accession>
<dbReference type="AlphaFoldDB" id="A0A024TCZ4"/>
<evidence type="ECO:0000256" key="3">
    <source>
        <dbReference type="ARBA" id="ARBA00022989"/>
    </source>
</evidence>
<reference evidence="8" key="1">
    <citation type="submission" date="2013-12" db="EMBL/GenBank/DDBJ databases">
        <title>The Genome Sequence of Aphanomyces invadans NJM9701.</title>
        <authorList>
            <consortium name="The Broad Institute Genomics Platform"/>
            <person name="Russ C."/>
            <person name="Tyler B."/>
            <person name="van West P."/>
            <person name="Dieguez-Uribeondo J."/>
            <person name="Young S.K."/>
            <person name="Zeng Q."/>
            <person name="Gargeya S."/>
            <person name="Fitzgerald M."/>
            <person name="Abouelleil A."/>
            <person name="Alvarado L."/>
            <person name="Chapman S.B."/>
            <person name="Gainer-Dewar J."/>
            <person name="Goldberg J."/>
            <person name="Griggs A."/>
            <person name="Gujja S."/>
            <person name="Hansen M."/>
            <person name="Howarth C."/>
            <person name="Imamovic A."/>
            <person name="Ireland A."/>
            <person name="Larimer J."/>
            <person name="McCowan C."/>
            <person name="Murphy C."/>
            <person name="Pearson M."/>
            <person name="Poon T.W."/>
            <person name="Priest M."/>
            <person name="Roberts A."/>
            <person name="Saif S."/>
            <person name="Shea T."/>
            <person name="Sykes S."/>
            <person name="Wortman J."/>
            <person name="Nusbaum C."/>
            <person name="Birren B."/>
        </authorList>
    </citation>
    <scope>NUCLEOTIDE SEQUENCE [LARGE SCALE GENOMIC DNA]</scope>
    <source>
        <strain evidence="8">NJM9701</strain>
    </source>
</reference>
<feature type="transmembrane region" description="Helical" evidence="6">
    <location>
        <begin position="6"/>
        <end position="26"/>
    </location>
</feature>
<feature type="region of interest" description="Disordered" evidence="5">
    <location>
        <begin position="329"/>
        <end position="386"/>
    </location>
</feature>
<sequence>MMAGGFTTMLIRIGVGVAVATTMIYFRQMLIRAFFRVIRDRLGRSLLLGDVERHFGTSISIALVLLACFVGVVVAGYGNDVSIVFMYASGVPLVLATRATRIVFTKWLIRSLGWDVSSRSDYSRVLVVTEGLGVVAFFVISIELFMLYIPTTFHELVVIFFAVLEILCICSFYTTVKNAVAGFFLLFSEPLRLGSMCVIGTSVGVVEQIALHSTKLRAQDGAVVHIPNGVLADDVQRNFSHCTFRRMRVHVHVDHATPLAHLVAILPHLTECLAPCVIPLDLLVDQEASLVPPDPDHHNDQRNSTRERTPRSSSMHSLLGTYLWRPAKLHQHPTSSSSSSDIDRRGRSTVSTDVSDSMMGLDDHLHSMRTPPTQAPSSTPPPPVDPRLLQVTLGGMHRIWISALVPGNSLAEVASAKSKVHLAIMKCLERHRVRVFHPERTKSTRRPK</sequence>
<dbReference type="OrthoDB" id="69854at2759"/>
<feature type="transmembrane region" description="Helical" evidence="6">
    <location>
        <begin position="125"/>
        <end position="150"/>
    </location>
</feature>
<dbReference type="Pfam" id="PF00924">
    <property type="entry name" value="MS_channel_2nd"/>
    <property type="match status" value="1"/>
</dbReference>
<dbReference type="VEuPathDB" id="FungiDB:H310_13696"/>
<keyword evidence="2 6" id="KW-0812">Transmembrane</keyword>
<feature type="compositionally biased region" description="Basic and acidic residues" evidence="5">
    <location>
        <begin position="294"/>
        <end position="310"/>
    </location>
</feature>
<dbReference type="GO" id="GO:0008381">
    <property type="term" value="F:mechanosensitive monoatomic ion channel activity"/>
    <property type="evidence" value="ECO:0007669"/>
    <property type="project" value="InterPro"/>
</dbReference>
<proteinExistence type="predicted"/>
<protein>
    <recommendedName>
        <fullName evidence="7">Mechanosensitive ion channel MscS domain-containing protein</fullName>
    </recommendedName>
</protein>
<keyword evidence="4 6" id="KW-0472">Membrane</keyword>
<evidence type="ECO:0000256" key="6">
    <source>
        <dbReference type="SAM" id="Phobius"/>
    </source>
</evidence>
<evidence type="ECO:0000256" key="1">
    <source>
        <dbReference type="ARBA" id="ARBA00004370"/>
    </source>
</evidence>
<dbReference type="eggNOG" id="ENOG502RU5I">
    <property type="taxonomic scope" value="Eukaryota"/>
</dbReference>
<dbReference type="InterPro" id="IPR023408">
    <property type="entry name" value="MscS_beta-dom_sf"/>
</dbReference>
<feature type="transmembrane region" description="Helical" evidence="6">
    <location>
        <begin position="83"/>
        <end position="104"/>
    </location>
</feature>
<dbReference type="InterPro" id="IPR045275">
    <property type="entry name" value="MscS_archaea/bacteria_type"/>
</dbReference>
<dbReference type="PANTHER" id="PTHR30221">
    <property type="entry name" value="SMALL-CONDUCTANCE MECHANOSENSITIVE CHANNEL"/>
    <property type="match status" value="1"/>
</dbReference>
<dbReference type="GeneID" id="20090746"/>
<dbReference type="InterPro" id="IPR010920">
    <property type="entry name" value="LSM_dom_sf"/>
</dbReference>
<gene>
    <name evidence="8" type="ORF">H310_13696</name>
</gene>
<evidence type="ECO:0000256" key="2">
    <source>
        <dbReference type="ARBA" id="ARBA00022692"/>
    </source>
</evidence>
<evidence type="ECO:0000259" key="7">
    <source>
        <dbReference type="Pfam" id="PF00924"/>
    </source>
</evidence>
<evidence type="ECO:0000256" key="5">
    <source>
        <dbReference type="SAM" id="MobiDB-lite"/>
    </source>
</evidence>
<organism evidence="8">
    <name type="scientific">Aphanomyces invadans</name>
    <dbReference type="NCBI Taxonomy" id="157072"/>
    <lineage>
        <taxon>Eukaryota</taxon>
        <taxon>Sar</taxon>
        <taxon>Stramenopiles</taxon>
        <taxon>Oomycota</taxon>
        <taxon>Saprolegniomycetes</taxon>
        <taxon>Saprolegniales</taxon>
        <taxon>Verrucalvaceae</taxon>
        <taxon>Aphanomyces</taxon>
    </lineage>
</organism>
<feature type="transmembrane region" description="Helical" evidence="6">
    <location>
        <begin position="55"/>
        <end position="77"/>
    </location>
</feature>
<dbReference type="Gene3D" id="2.30.30.60">
    <property type="match status" value="1"/>
</dbReference>
<dbReference type="InterPro" id="IPR006685">
    <property type="entry name" value="MscS_channel_2nd"/>
</dbReference>
<dbReference type="PANTHER" id="PTHR30221:SF1">
    <property type="entry name" value="SMALL-CONDUCTANCE MECHANOSENSITIVE CHANNEL"/>
    <property type="match status" value="1"/>
</dbReference>
<evidence type="ECO:0000313" key="8">
    <source>
        <dbReference type="EMBL" id="ETV91898.1"/>
    </source>
</evidence>
<evidence type="ECO:0000256" key="4">
    <source>
        <dbReference type="ARBA" id="ARBA00023136"/>
    </source>
</evidence>
<comment type="subcellular location">
    <subcellularLocation>
        <location evidence="1">Membrane</location>
    </subcellularLocation>
</comment>
<dbReference type="RefSeq" id="XP_008879535.1">
    <property type="nucleotide sequence ID" value="XM_008881313.1"/>
</dbReference>
<dbReference type="GO" id="GO:0016020">
    <property type="term" value="C:membrane"/>
    <property type="evidence" value="ECO:0007669"/>
    <property type="project" value="UniProtKB-SubCell"/>
</dbReference>